<evidence type="ECO:0000256" key="3">
    <source>
        <dbReference type="SAM" id="Phobius"/>
    </source>
</evidence>
<evidence type="ECO:0000313" key="4">
    <source>
        <dbReference type="EMBL" id="KYG69993.1"/>
    </source>
</evidence>
<feature type="compositionally biased region" description="Low complexity" evidence="2">
    <location>
        <begin position="94"/>
        <end position="106"/>
    </location>
</feature>
<feature type="region of interest" description="Disordered" evidence="2">
    <location>
        <begin position="93"/>
        <end position="117"/>
    </location>
</feature>
<dbReference type="AlphaFoldDB" id="A0A150WU82"/>
<evidence type="ECO:0000256" key="2">
    <source>
        <dbReference type="SAM" id="MobiDB-lite"/>
    </source>
</evidence>
<dbReference type="OrthoDB" id="9342591at2"/>
<feature type="coiled-coil region" evidence="1">
    <location>
        <begin position="157"/>
        <end position="311"/>
    </location>
</feature>
<feature type="compositionally biased region" description="Polar residues" evidence="2">
    <location>
        <begin position="107"/>
        <end position="117"/>
    </location>
</feature>
<sequence length="316" mass="36776">MTRKNLFYAIIAFVVGVSVWLFYVNREMRETQSLILQQAERPTRTVAAVPETNLAVERARVQSEITVLQQRINEERTKLQNQQRLLEEIRTRTQNSMQNQNPNSSSAISPQGSYGTQLRSTSNQIQDFLEDLQGFDRIQEDINQHASDLMRDQTSQAQMLKEQLDQDIRNMEAAVRETQQEWTFWVYNGNYINEKSARLSELQTLLEMQRQQIEVLKQQRADVSAQAVANTQAIQAEKQQALADLQQTRLDIRDEIAALRQEMVQIQQAQSQSRNTQTTLSSQIRQAQENVRQQEQQIRVLESNLQQKNEELSLIR</sequence>
<dbReference type="RefSeq" id="WP_063242911.1">
    <property type="nucleotide sequence ID" value="NZ_LUKF01000003.1"/>
</dbReference>
<keyword evidence="3" id="KW-1133">Transmembrane helix</keyword>
<reference evidence="4 5" key="1">
    <citation type="submission" date="2016-03" db="EMBL/GenBank/DDBJ databases">
        <authorList>
            <person name="Ploux O."/>
        </authorList>
    </citation>
    <scope>NUCLEOTIDE SEQUENCE [LARGE SCALE GENOMIC DNA]</scope>
    <source>
        <strain evidence="4 5">BER2</strain>
    </source>
</reference>
<evidence type="ECO:0000256" key="1">
    <source>
        <dbReference type="SAM" id="Coils"/>
    </source>
</evidence>
<organism evidence="4 5">
    <name type="scientific">Bdellovibrio bacteriovorus</name>
    <dbReference type="NCBI Taxonomy" id="959"/>
    <lineage>
        <taxon>Bacteria</taxon>
        <taxon>Pseudomonadati</taxon>
        <taxon>Bdellovibrionota</taxon>
        <taxon>Bdellovibrionia</taxon>
        <taxon>Bdellovibrionales</taxon>
        <taxon>Pseudobdellovibrionaceae</taxon>
        <taxon>Bdellovibrio</taxon>
    </lineage>
</organism>
<feature type="coiled-coil region" evidence="1">
    <location>
        <begin position="58"/>
        <end position="92"/>
    </location>
</feature>
<dbReference type="EMBL" id="LUKF01000003">
    <property type="protein sequence ID" value="KYG69993.1"/>
    <property type="molecule type" value="Genomic_DNA"/>
</dbReference>
<comment type="caution">
    <text evidence="4">The sequence shown here is derived from an EMBL/GenBank/DDBJ whole genome shotgun (WGS) entry which is preliminary data.</text>
</comment>
<name>A0A150WU82_BDEBC</name>
<keyword evidence="3" id="KW-0472">Membrane</keyword>
<keyword evidence="3" id="KW-0812">Transmembrane</keyword>
<keyword evidence="1" id="KW-0175">Coiled coil</keyword>
<feature type="transmembrane region" description="Helical" evidence="3">
    <location>
        <begin position="6"/>
        <end position="24"/>
    </location>
</feature>
<gene>
    <name evidence="4" type="ORF">AZI85_14965</name>
</gene>
<dbReference type="Proteomes" id="UP000075391">
    <property type="component" value="Unassembled WGS sequence"/>
</dbReference>
<proteinExistence type="predicted"/>
<evidence type="ECO:0000313" key="5">
    <source>
        <dbReference type="Proteomes" id="UP000075391"/>
    </source>
</evidence>
<accession>A0A150WU82</accession>
<protein>
    <submittedName>
        <fullName evidence="4">Uncharacterized protein</fullName>
    </submittedName>
</protein>